<keyword evidence="2" id="KW-1185">Reference proteome</keyword>
<comment type="caution">
    <text evidence="1">The sequence shown here is derived from an EMBL/GenBank/DDBJ whole genome shotgun (WGS) entry which is preliminary data.</text>
</comment>
<organism evidence="1 2">
    <name type="scientific">Joostella atrarenae</name>
    <dbReference type="NCBI Taxonomy" id="679257"/>
    <lineage>
        <taxon>Bacteria</taxon>
        <taxon>Pseudomonadati</taxon>
        <taxon>Bacteroidota</taxon>
        <taxon>Flavobacteriia</taxon>
        <taxon>Flavobacteriales</taxon>
        <taxon>Flavobacteriaceae</taxon>
        <taxon>Joostella</taxon>
    </lineage>
</organism>
<dbReference type="Proteomes" id="UP000829517">
    <property type="component" value="Unassembled WGS sequence"/>
</dbReference>
<evidence type="ECO:0000313" key="1">
    <source>
        <dbReference type="EMBL" id="MCF8716418.1"/>
    </source>
</evidence>
<evidence type="ECO:0000313" key="2">
    <source>
        <dbReference type="Proteomes" id="UP000829517"/>
    </source>
</evidence>
<protein>
    <submittedName>
        <fullName evidence="1">Uncharacterized protein</fullName>
    </submittedName>
</protein>
<proteinExistence type="predicted"/>
<name>A0ABS9J7L1_9FLAO</name>
<reference evidence="1 2" key="1">
    <citation type="submission" date="2021-01" db="EMBL/GenBank/DDBJ databases">
        <title>Genome sequencing of Joostella atrarenae M1-2 (= KCTC 23194).</title>
        <authorList>
            <person name="Zakaria M.R."/>
            <person name="Lam M.Q."/>
            <person name="Chong C.S."/>
        </authorList>
    </citation>
    <scope>NUCLEOTIDE SEQUENCE [LARGE SCALE GENOMIC DNA]</scope>
    <source>
        <strain evidence="1 2">M1-2</strain>
    </source>
</reference>
<accession>A0ABS9J7L1</accession>
<dbReference type="RefSeq" id="WP_236960874.1">
    <property type="nucleotide sequence ID" value="NZ_JAETXX010000018.1"/>
</dbReference>
<sequence>MVSFGVLGFVGITIFGISIMGTKTDAEYFEKQNNVITKSTHNRILYSYGLDTLNWEKYVLKRKIELILNKTERDSTITYRFVDPKDTLDDYISAQYVKHEKSLYIVGDKHHIIEPKKYFNKNLSEFPFDLYDLVESYDDANGAFLFNTDYGILNSEVWSAGRQIFYMPNESTVDIEIELLRK</sequence>
<dbReference type="EMBL" id="JAETXX010000018">
    <property type="protein sequence ID" value="MCF8716418.1"/>
    <property type="molecule type" value="Genomic_DNA"/>
</dbReference>
<gene>
    <name evidence="1" type="ORF">JM658_16440</name>
</gene>